<feature type="transmembrane region" description="Helical" evidence="10">
    <location>
        <begin position="60"/>
        <end position="85"/>
    </location>
</feature>
<reference evidence="12 13" key="1">
    <citation type="submission" date="2023-06" db="EMBL/GenBank/DDBJ databases">
        <title>Cellulomonas sp. MW4 Whole genome sequence.</title>
        <authorList>
            <person name="Park S."/>
        </authorList>
    </citation>
    <scope>NUCLEOTIDE SEQUENCE [LARGE SCALE GENOMIC DNA]</scope>
    <source>
        <strain evidence="12 13">MW4</strain>
    </source>
</reference>
<dbReference type="EMBL" id="JAUCGQ010000001">
    <property type="protein sequence ID" value="MDM7853533.1"/>
    <property type="molecule type" value="Genomic_DNA"/>
</dbReference>
<gene>
    <name evidence="12" type="ORF">QRT04_01200</name>
</gene>
<comment type="catalytic activity">
    <reaction evidence="1">
        <text>ATP + protein L-histidine = ADP + protein N-phospho-L-histidine.</text>
        <dbReference type="EC" id="2.7.13.3"/>
    </reaction>
</comment>
<dbReference type="SMART" id="SM00387">
    <property type="entry name" value="HATPase_c"/>
    <property type="match status" value="1"/>
</dbReference>
<dbReference type="Proteomes" id="UP001529338">
    <property type="component" value="Unassembled WGS sequence"/>
</dbReference>
<feature type="domain" description="Histidine kinase" evidence="11">
    <location>
        <begin position="107"/>
        <end position="317"/>
    </location>
</feature>
<dbReference type="PROSITE" id="PS50109">
    <property type="entry name" value="HIS_KIN"/>
    <property type="match status" value="1"/>
</dbReference>
<keyword evidence="13" id="KW-1185">Reference proteome</keyword>
<dbReference type="CDD" id="cd00075">
    <property type="entry name" value="HATPase"/>
    <property type="match status" value="1"/>
</dbReference>
<keyword evidence="8" id="KW-0902">Two-component regulatory system</keyword>
<keyword evidence="10" id="KW-0472">Membrane</keyword>
<evidence type="ECO:0000256" key="10">
    <source>
        <dbReference type="SAM" id="Phobius"/>
    </source>
</evidence>
<evidence type="ECO:0000256" key="1">
    <source>
        <dbReference type="ARBA" id="ARBA00000085"/>
    </source>
</evidence>
<evidence type="ECO:0000256" key="3">
    <source>
        <dbReference type="ARBA" id="ARBA00012438"/>
    </source>
</evidence>
<evidence type="ECO:0000313" key="13">
    <source>
        <dbReference type="Proteomes" id="UP001529338"/>
    </source>
</evidence>
<keyword evidence="5" id="KW-0597">Phosphoprotein</keyword>
<dbReference type="Pfam" id="PF00512">
    <property type="entry name" value="HisKA"/>
    <property type="match status" value="1"/>
</dbReference>
<name>A0ABT7SBH2_9CELL</name>
<keyword evidence="10" id="KW-0812">Transmembrane</keyword>
<dbReference type="GO" id="GO:0016301">
    <property type="term" value="F:kinase activity"/>
    <property type="evidence" value="ECO:0007669"/>
    <property type="project" value="UniProtKB-KW"/>
</dbReference>
<evidence type="ECO:0000256" key="4">
    <source>
        <dbReference type="ARBA" id="ARBA00022475"/>
    </source>
</evidence>
<evidence type="ECO:0000256" key="7">
    <source>
        <dbReference type="ARBA" id="ARBA00022777"/>
    </source>
</evidence>
<keyword evidence="4" id="KW-1003">Cell membrane</keyword>
<protein>
    <recommendedName>
        <fullName evidence="3">histidine kinase</fullName>
        <ecNumber evidence="3">2.7.13.3</ecNumber>
    </recommendedName>
</protein>
<evidence type="ECO:0000256" key="8">
    <source>
        <dbReference type="ARBA" id="ARBA00023012"/>
    </source>
</evidence>
<dbReference type="PANTHER" id="PTHR44936:SF9">
    <property type="entry name" value="SENSOR PROTEIN CREC"/>
    <property type="match status" value="1"/>
</dbReference>
<dbReference type="CDD" id="cd00082">
    <property type="entry name" value="HisKA"/>
    <property type="match status" value="1"/>
</dbReference>
<comment type="subcellular location">
    <subcellularLocation>
        <location evidence="2">Cell membrane</location>
        <topology evidence="2">Multi-pass membrane protein</topology>
    </subcellularLocation>
</comment>
<dbReference type="Gene3D" id="3.30.565.10">
    <property type="entry name" value="Histidine kinase-like ATPase, C-terminal domain"/>
    <property type="match status" value="1"/>
</dbReference>
<dbReference type="Gene3D" id="1.10.287.130">
    <property type="match status" value="1"/>
</dbReference>
<dbReference type="SMART" id="SM00388">
    <property type="entry name" value="HisKA"/>
    <property type="match status" value="1"/>
</dbReference>
<dbReference type="SUPFAM" id="SSF47384">
    <property type="entry name" value="Homodimeric domain of signal transducing histidine kinase"/>
    <property type="match status" value="1"/>
</dbReference>
<keyword evidence="10" id="KW-1133">Transmembrane helix</keyword>
<dbReference type="RefSeq" id="WP_289453056.1">
    <property type="nucleotide sequence ID" value="NZ_JAUCGQ010000001.1"/>
</dbReference>
<dbReference type="Pfam" id="PF02518">
    <property type="entry name" value="HATPase_c"/>
    <property type="match status" value="1"/>
</dbReference>
<organism evidence="12 13">
    <name type="scientific">Cellulomonas alba</name>
    <dbReference type="NCBI Taxonomy" id="3053467"/>
    <lineage>
        <taxon>Bacteria</taxon>
        <taxon>Bacillati</taxon>
        <taxon>Actinomycetota</taxon>
        <taxon>Actinomycetes</taxon>
        <taxon>Micrococcales</taxon>
        <taxon>Cellulomonadaceae</taxon>
        <taxon>Cellulomonas</taxon>
    </lineage>
</organism>
<dbReference type="InterPro" id="IPR005467">
    <property type="entry name" value="His_kinase_dom"/>
</dbReference>
<dbReference type="PRINTS" id="PR00344">
    <property type="entry name" value="BCTRLSENSOR"/>
</dbReference>
<dbReference type="InterPro" id="IPR036097">
    <property type="entry name" value="HisK_dim/P_sf"/>
</dbReference>
<keyword evidence="6" id="KW-0808">Transferase</keyword>
<dbReference type="InterPro" id="IPR003661">
    <property type="entry name" value="HisK_dim/P_dom"/>
</dbReference>
<dbReference type="InterPro" id="IPR003594">
    <property type="entry name" value="HATPase_dom"/>
</dbReference>
<evidence type="ECO:0000256" key="6">
    <source>
        <dbReference type="ARBA" id="ARBA00022679"/>
    </source>
</evidence>
<feature type="transmembrane region" description="Helical" evidence="10">
    <location>
        <begin position="16"/>
        <end position="39"/>
    </location>
</feature>
<evidence type="ECO:0000256" key="5">
    <source>
        <dbReference type="ARBA" id="ARBA00022553"/>
    </source>
</evidence>
<dbReference type="InterPro" id="IPR036890">
    <property type="entry name" value="HATPase_C_sf"/>
</dbReference>
<keyword evidence="9" id="KW-0843">Virulence</keyword>
<accession>A0ABT7SBH2</accession>
<dbReference type="EC" id="2.7.13.3" evidence="3"/>
<dbReference type="InterPro" id="IPR004358">
    <property type="entry name" value="Sig_transdc_His_kin-like_C"/>
</dbReference>
<keyword evidence="7 12" id="KW-0418">Kinase</keyword>
<dbReference type="SUPFAM" id="SSF55874">
    <property type="entry name" value="ATPase domain of HSP90 chaperone/DNA topoisomerase II/histidine kinase"/>
    <property type="match status" value="1"/>
</dbReference>
<proteinExistence type="predicted"/>
<dbReference type="PANTHER" id="PTHR44936">
    <property type="entry name" value="SENSOR PROTEIN CREC"/>
    <property type="match status" value="1"/>
</dbReference>
<comment type="caution">
    <text evidence="12">The sequence shown here is derived from an EMBL/GenBank/DDBJ whole genome shotgun (WGS) entry which is preliminary data.</text>
</comment>
<evidence type="ECO:0000256" key="2">
    <source>
        <dbReference type="ARBA" id="ARBA00004651"/>
    </source>
</evidence>
<sequence>MSDADDALVRQSVRRVAVAVAVAVAAVIVVVAAAAYLAGRAEGQERQARSVSQAERDRSADVASAAKLAGLGLLALAAAAGVGVFTARRAVAPLDDALRRQRRFVADASHELRTPLAIVHTRAQLVQARTPADDPRRVVVDQLVADTRVLGDVVTDLLVAAQLEAGRAPREDVDLLALAHATVASYEAVAPGVRLAVDGAPLVAEVAPTALRRALACLVDNAVAHSPEGATVRVDVRRAVRGAAEVVVTDEGPGFPADVEQLTERFRRADANQDGRPRFGLGLALVRDVAQAHGGRLELRPVEPGGGAAAIVLPAEVVRG</sequence>
<dbReference type="InterPro" id="IPR050980">
    <property type="entry name" value="2C_sensor_his_kinase"/>
</dbReference>
<evidence type="ECO:0000313" key="12">
    <source>
        <dbReference type="EMBL" id="MDM7853533.1"/>
    </source>
</evidence>
<evidence type="ECO:0000256" key="9">
    <source>
        <dbReference type="ARBA" id="ARBA00023026"/>
    </source>
</evidence>
<evidence type="ECO:0000259" key="11">
    <source>
        <dbReference type="PROSITE" id="PS50109"/>
    </source>
</evidence>